<name>A0A9D7LQN5_9RHOO</name>
<gene>
    <name evidence="2" type="ORF">IPN75_18540</name>
</gene>
<dbReference type="Proteomes" id="UP000808146">
    <property type="component" value="Unassembled WGS sequence"/>
</dbReference>
<evidence type="ECO:0000313" key="2">
    <source>
        <dbReference type="EMBL" id="MBK8892210.1"/>
    </source>
</evidence>
<dbReference type="AlphaFoldDB" id="A0A9D7LQN5"/>
<organism evidence="2 3">
    <name type="scientific">Candidatus Dechloromonas phosphorivorans</name>
    <dbReference type="NCBI Taxonomy" id="2899244"/>
    <lineage>
        <taxon>Bacteria</taxon>
        <taxon>Pseudomonadati</taxon>
        <taxon>Pseudomonadota</taxon>
        <taxon>Betaproteobacteria</taxon>
        <taxon>Rhodocyclales</taxon>
        <taxon>Azonexaceae</taxon>
        <taxon>Dechloromonas</taxon>
    </lineage>
</organism>
<proteinExistence type="predicted"/>
<protein>
    <submittedName>
        <fullName evidence="2">Uncharacterized protein</fullName>
    </submittedName>
</protein>
<evidence type="ECO:0000313" key="3">
    <source>
        <dbReference type="Proteomes" id="UP000808146"/>
    </source>
</evidence>
<feature type="region of interest" description="Disordered" evidence="1">
    <location>
        <begin position="63"/>
        <end position="87"/>
    </location>
</feature>
<sequence length="122" mass="13604">MDRAWTYLIRHTTRDSKALLVTIDHRLDKVNAGESRGGKAGDERHRAVTLKLAPLLFVDSHAENLQPPAPSSSSTKQQQHGRRRDDPLIPFPVQPCLCRLRLAVPIALSAAHLRVTIGLEME</sequence>
<reference evidence="2" key="1">
    <citation type="submission" date="2020-10" db="EMBL/GenBank/DDBJ databases">
        <title>Connecting structure to function with the recovery of over 1000 high-quality activated sludge metagenome-assembled genomes encoding full-length rRNA genes using long-read sequencing.</title>
        <authorList>
            <person name="Singleton C.M."/>
            <person name="Petriglieri F."/>
            <person name="Kristensen J.M."/>
            <person name="Kirkegaard R.H."/>
            <person name="Michaelsen T.Y."/>
            <person name="Andersen M.H."/>
            <person name="Karst S.M."/>
            <person name="Dueholm M.S."/>
            <person name="Nielsen P.H."/>
            <person name="Albertsen M."/>
        </authorList>
    </citation>
    <scope>NUCLEOTIDE SEQUENCE</scope>
    <source>
        <strain evidence="2">OdNE_18-Q3-R46-58_BAT3C.305</strain>
    </source>
</reference>
<evidence type="ECO:0000256" key="1">
    <source>
        <dbReference type="SAM" id="MobiDB-lite"/>
    </source>
</evidence>
<comment type="caution">
    <text evidence="2">The sequence shown here is derived from an EMBL/GenBank/DDBJ whole genome shotgun (WGS) entry which is preliminary data.</text>
</comment>
<dbReference type="EMBL" id="JADKBR010000025">
    <property type="protein sequence ID" value="MBK8892210.1"/>
    <property type="molecule type" value="Genomic_DNA"/>
</dbReference>
<accession>A0A9D7LQN5</accession>